<dbReference type="Pfam" id="PF05229">
    <property type="entry name" value="SCPU"/>
    <property type="match status" value="1"/>
</dbReference>
<keyword evidence="3" id="KW-1185">Reference proteome</keyword>
<name>A0A2A2MHU1_9GAMM</name>
<dbReference type="OrthoDB" id="6506871at2"/>
<dbReference type="PANTHER" id="PTHR37089">
    <property type="entry name" value="PROTEIN U-RELATED"/>
    <property type="match status" value="1"/>
</dbReference>
<evidence type="ECO:0000313" key="3">
    <source>
        <dbReference type="Proteomes" id="UP000218796"/>
    </source>
</evidence>
<sequence length="178" mass="18321">MNTQGSGVINGVVSSIPAALLFCCVTAQNAYAVISAQFQAQATIAAGCALLGTGSLFGALSFGSYSGTTSGSINGTFVQNTTLTLACTPGVTLSMKVDGGTHQTTVRNVMQSGNSLQLPYRIYSDAAHTSEILVNQTVPLNIAGTNNNIILPIYGVLQLNGFSPSGSYTDTLTVTLTW</sequence>
<feature type="domain" description="Spore coat protein U/FanG" evidence="1">
    <location>
        <begin position="35"/>
        <end position="175"/>
    </location>
</feature>
<evidence type="ECO:0000313" key="2">
    <source>
        <dbReference type="EMBL" id="PAV98542.1"/>
    </source>
</evidence>
<dbReference type="PANTHER" id="PTHR37089:SF4">
    <property type="entry name" value="EXPORTED PROTEIN"/>
    <property type="match status" value="1"/>
</dbReference>
<dbReference type="InterPro" id="IPR053167">
    <property type="entry name" value="Spore_coat_component"/>
</dbReference>
<reference evidence="2 3" key="1">
    <citation type="submission" date="2017-08" db="EMBL/GenBank/DDBJ databases">
        <title>Draft Genome Sequence of Hafnia alvei CITHA-6 Isolated from Raw Bovine Milk.</title>
        <authorList>
            <person name="Culligan E.P."/>
            <person name="Mcsweeney A."/>
            <person name="O'Doherty C."/>
            <person name="Gleeson E."/>
            <person name="O'Riordan D."/>
            <person name="Sleator R.D."/>
        </authorList>
    </citation>
    <scope>NUCLEOTIDE SEQUENCE [LARGE SCALE GENOMIC DNA]</scope>
    <source>
        <strain evidence="2 3">CITHA-6</strain>
    </source>
</reference>
<evidence type="ECO:0000259" key="1">
    <source>
        <dbReference type="Pfam" id="PF05229"/>
    </source>
</evidence>
<dbReference type="SMART" id="SM00972">
    <property type="entry name" value="SCPU"/>
    <property type="match status" value="1"/>
</dbReference>
<dbReference type="EMBL" id="NQMS01000001">
    <property type="protein sequence ID" value="PAV98542.1"/>
    <property type="molecule type" value="Genomic_DNA"/>
</dbReference>
<protein>
    <submittedName>
        <fullName evidence="2">SCPU domain-containing protein</fullName>
    </submittedName>
</protein>
<proteinExistence type="predicted"/>
<comment type="caution">
    <text evidence="2">The sequence shown here is derived from an EMBL/GenBank/DDBJ whole genome shotgun (WGS) entry which is preliminary data.</text>
</comment>
<dbReference type="AlphaFoldDB" id="A0A2A2MHU1"/>
<gene>
    <name evidence="2" type="ORF">CJD50_03470</name>
</gene>
<accession>A0A2A2MHU1</accession>
<dbReference type="Proteomes" id="UP000218796">
    <property type="component" value="Unassembled WGS sequence"/>
</dbReference>
<organism evidence="2 3">
    <name type="scientific">Hafnia paralvei</name>
    <dbReference type="NCBI Taxonomy" id="546367"/>
    <lineage>
        <taxon>Bacteria</taxon>
        <taxon>Pseudomonadati</taxon>
        <taxon>Pseudomonadota</taxon>
        <taxon>Gammaproteobacteria</taxon>
        <taxon>Enterobacterales</taxon>
        <taxon>Hafniaceae</taxon>
        <taxon>Hafnia</taxon>
    </lineage>
</organism>
<dbReference type="RefSeq" id="WP_039188714.1">
    <property type="nucleotide sequence ID" value="NZ_CAUFSP010000003.1"/>
</dbReference>
<dbReference type="InterPro" id="IPR007893">
    <property type="entry name" value="Spore_coat_U/FanG"/>
</dbReference>